<evidence type="ECO:0000313" key="3">
    <source>
        <dbReference type="EMBL" id="UXD85998.1"/>
    </source>
</evidence>
<protein>
    <recommendedName>
        <fullName evidence="5">Exo-alpha-sialidase</fullName>
    </recommendedName>
</protein>
<evidence type="ECO:0000256" key="2">
    <source>
        <dbReference type="SAM" id="SignalP"/>
    </source>
</evidence>
<keyword evidence="4" id="KW-1185">Reference proteome</keyword>
<accession>A0ABY6A5P0</accession>
<dbReference type="SUPFAM" id="SSF110296">
    <property type="entry name" value="Oligoxyloglucan reducing end-specific cellobiohydrolase"/>
    <property type="match status" value="1"/>
</dbReference>
<proteinExistence type="predicted"/>
<keyword evidence="2" id="KW-0732">Signal</keyword>
<dbReference type="EMBL" id="CP054475">
    <property type="protein sequence ID" value="UXD85998.1"/>
    <property type="molecule type" value="Genomic_DNA"/>
</dbReference>
<evidence type="ECO:0000256" key="1">
    <source>
        <dbReference type="SAM" id="MobiDB-lite"/>
    </source>
</evidence>
<reference evidence="4" key="1">
    <citation type="submission" date="2020-06" db="EMBL/GenBank/DDBJ databases">
        <title>Thalassolituus marinus alknpb1M-1, a hydrocarbon-degrading bacterium isolated from the deep-sea overlying water using an in-situ strategy from the South China Sea basin.</title>
        <authorList>
            <person name="Dong C."/>
            <person name="Chen Y."/>
            <person name="Shao Z."/>
        </authorList>
    </citation>
    <scope>NUCLEOTIDE SEQUENCE [LARGE SCALE GENOMIC DNA]</scope>
    <source>
        <strain evidence="4">alknpb1M-1</strain>
    </source>
</reference>
<evidence type="ECO:0008006" key="5">
    <source>
        <dbReference type="Google" id="ProtNLM"/>
    </source>
</evidence>
<feature type="compositionally biased region" description="Low complexity" evidence="1">
    <location>
        <begin position="577"/>
        <end position="586"/>
    </location>
</feature>
<sequence>MKAKIIVAAIALTAAAQGHANSYTYYHAEDGSVTVERDIKIYSAGTQAISACIALPVTWDNELNTLASGTASEAIFSESLSVDTDATAAMNNNWSYSGFDWTCFSDTERTYIANEAANISFTFSPDVADMQVFTTLGFNDSDYLGMPYPRQISTHRLLQDAYVADHWMPLEDLPENATYSEPVLVGDAYYFLRREPDAESSAAAILRMDENGITPITDAPYTHELYYLNGKYISLTQAEEGSPEQGTVYISYSTDLQTWQAGANIVLSGDMELTGLYHNAVTGEYLAVSGDFSTSDFYSSSDFQSWSYSGAGPEDFYARYVSFANGNMLYMADGELYDTEFFIKAVGEASWTEIAPFPVDTPPTGETAGFLLYEYHQSSNGRLHVAGLYGYSGEYDYYWDEVIYGYTDNGVDWTWKTVPGEWLDTYEEVGEVLINDSVLLVSSIETQEFYLSRDGGENWSTVSSSLLFDGDWNMPEGVVIEPEYISVAGDRFYIRFSFLIPSGLSSGSFYILGYADVSTTDFASFRLEGLDSRDTRFMALAGNNSFREQGGLSWRDGNKYYRYGVATIDSGEPETPEVPTENPSGGSSSGGSSGGSFWWLNLLLLPLVFTSLLSGQLRGKQQRAEGHRLH</sequence>
<name>A0ABY6A5P0_9GAMM</name>
<feature type="region of interest" description="Disordered" evidence="1">
    <location>
        <begin position="570"/>
        <end position="590"/>
    </location>
</feature>
<dbReference type="RefSeq" id="WP_260997996.1">
    <property type="nucleotide sequence ID" value="NZ_CP054475.1"/>
</dbReference>
<feature type="signal peptide" evidence="2">
    <location>
        <begin position="1"/>
        <end position="20"/>
    </location>
</feature>
<dbReference type="Proteomes" id="UP001065322">
    <property type="component" value="Chromosome"/>
</dbReference>
<gene>
    <name evidence="3" type="ORF">HUF19_00380</name>
</gene>
<evidence type="ECO:0000313" key="4">
    <source>
        <dbReference type="Proteomes" id="UP001065322"/>
    </source>
</evidence>
<organism evidence="3 4">
    <name type="scientific">Thalassolituus hydrocarboniclasticus</name>
    <dbReference type="NCBI Taxonomy" id="2742796"/>
    <lineage>
        <taxon>Bacteria</taxon>
        <taxon>Pseudomonadati</taxon>
        <taxon>Pseudomonadota</taxon>
        <taxon>Gammaproteobacteria</taxon>
        <taxon>Oceanospirillales</taxon>
        <taxon>Oceanospirillaceae</taxon>
        <taxon>Thalassolituus</taxon>
    </lineage>
</organism>
<feature type="chain" id="PRO_5046958544" description="Exo-alpha-sialidase" evidence="2">
    <location>
        <begin position="21"/>
        <end position="630"/>
    </location>
</feature>